<reference evidence="6" key="1">
    <citation type="submission" date="2014-03" db="EMBL/GenBank/DDBJ databases">
        <title>The Genome Sequence of Puccinia striiformis f. sp. tritici PST-78.</title>
        <authorList>
            <consortium name="The Broad Institute Genome Sequencing Platform"/>
            <person name="Cuomo C."/>
            <person name="Hulbert S."/>
            <person name="Chen X."/>
            <person name="Walker B."/>
            <person name="Young S.K."/>
            <person name="Zeng Q."/>
            <person name="Gargeya S."/>
            <person name="Fitzgerald M."/>
            <person name="Haas B."/>
            <person name="Abouelleil A."/>
            <person name="Alvarado L."/>
            <person name="Arachchi H.M."/>
            <person name="Berlin A.M."/>
            <person name="Chapman S.B."/>
            <person name="Goldberg J."/>
            <person name="Griggs A."/>
            <person name="Gujja S."/>
            <person name="Hansen M."/>
            <person name="Howarth C."/>
            <person name="Imamovic A."/>
            <person name="Larimer J."/>
            <person name="McCowan C."/>
            <person name="Montmayeur A."/>
            <person name="Murphy C."/>
            <person name="Neiman D."/>
            <person name="Pearson M."/>
            <person name="Priest M."/>
            <person name="Roberts A."/>
            <person name="Saif S."/>
            <person name="Shea T."/>
            <person name="Sisk P."/>
            <person name="Sykes S."/>
            <person name="Wortman J."/>
            <person name="Nusbaum C."/>
            <person name="Birren B."/>
        </authorList>
    </citation>
    <scope>NUCLEOTIDE SEQUENCE [LARGE SCALE GENOMIC DNA]</scope>
    <source>
        <strain evidence="6">race PST-78</strain>
    </source>
</reference>
<dbReference type="CDD" id="cd00590">
    <property type="entry name" value="RRM_SF"/>
    <property type="match status" value="3"/>
</dbReference>
<feature type="domain" description="RRM" evidence="4">
    <location>
        <begin position="168"/>
        <end position="245"/>
    </location>
</feature>
<dbReference type="SUPFAM" id="SSF54928">
    <property type="entry name" value="RNA-binding domain, RBD"/>
    <property type="match status" value="2"/>
</dbReference>
<protein>
    <recommendedName>
        <fullName evidence="4">RRM domain-containing protein</fullName>
    </recommendedName>
</protein>
<dbReference type="PANTHER" id="PTHR48025">
    <property type="entry name" value="OS02G0815200 PROTEIN"/>
    <property type="match status" value="1"/>
</dbReference>
<dbReference type="PROSITE" id="PS50102">
    <property type="entry name" value="RRM"/>
    <property type="match status" value="2"/>
</dbReference>
<evidence type="ECO:0000256" key="2">
    <source>
        <dbReference type="PROSITE-ProRule" id="PRU00176"/>
    </source>
</evidence>
<evidence type="ECO:0000256" key="1">
    <source>
        <dbReference type="ARBA" id="ARBA00022884"/>
    </source>
</evidence>
<evidence type="ECO:0000256" key="3">
    <source>
        <dbReference type="SAM" id="MobiDB-lite"/>
    </source>
</evidence>
<dbReference type="GO" id="GO:0003729">
    <property type="term" value="F:mRNA binding"/>
    <property type="evidence" value="ECO:0007669"/>
    <property type="project" value="TreeGrafter"/>
</dbReference>
<dbReference type="InterPro" id="IPR050502">
    <property type="entry name" value="Euk_RNA-bind_prot"/>
</dbReference>
<comment type="caution">
    <text evidence="5">The sequence shown here is derived from an EMBL/GenBank/DDBJ whole genome shotgun (WGS) entry which is preliminary data.</text>
</comment>
<dbReference type="OrthoDB" id="6159137at2759"/>
<feature type="region of interest" description="Disordered" evidence="3">
    <location>
        <begin position="334"/>
        <end position="360"/>
    </location>
</feature>
<dbReference type="Proteomes" id="UP000054564">
    <property type="component" value="Unassembled WGS sequence"/>
</dbReference>
<dbReference type="PANTHER" id="PTHR48025:SF1">
    <property type="entry name" value="RRM DOMAIN-CONTAINING PROTEIN"/>
    <property type="match status" value="1"/>
</dbReference>
<name>A0A0L0VVC1_9BASI</name>
<proteinExistence type="predicted"/>
<dbReference type="Pfam" id="PF00076">
    <property type="entry name" value="RRM_1"/>
    <property type="match status" value="2"/>
</dbReference>
<organism evidence="5 6">
    <name type="scientific">Puccinia striiformis f. sp. tritici PST-78</name>
    <dbReference type="NCBI Taxonomy" id="1165861"/>
    <lineage>
        <taxon>Eukaryota</taxon>
        <taxon>Fungi</taxon>
        <taxon>Dikarya</taxon>
        <taxon>Basidiomycota</taxon>
        <taxon>Pucciniomycotina</taxon>
        <taxon>Pucciniomycetes</taxon>
        <taxon>Pucciniales</taxon>
        <taxon>Pucciniaceae</taxon>
        <taxon>Puccinia</taxon>
    </lineage>
</organism>
<evidence type="ECO:0000259" key="4">
    <source>
        <dbReference type="PROSITE" id="PS50102"/>
    </source>
</evidence>
<dbReference type="STRING" id="1165861.A0A0L0VVC1"/>
<dbReference type="InterPro" id="IPR012677">
    <property type="entry name" value="Nucleotide-bd_a/b_plait_sf"/>
</dbReference>
<keyword evidence="6" id="KW-1185">Reference proteome</keyword>
<feature type="domain" description="RRM" evidence="4">
    <location>
        <begin position="15"/>
        <end position="92"/>
    </location>
</feature>
<evidence type="ECO:0000313" key="6">
    <source>
        <dbReference type="Proteomes" id="UP000054564"/>
    </source>
</evidence>
<feature type="region of interest" description="Disordered" evidence="3">
    <location>
        <begin position="253"/>
        <end position="283"/>
    </location>
</feature>
<dbReference type="EMBL" id="AJIL01000018">
    <property type="protein sequence ID" value="KNF03228.1"/>
    <property type="molecule type" value="Genomic_DNA"/>
</dbReference>
<accession>A0A0L0VVC1</accession>
<dbReference type="InterPro" id="IPR000504">
    <property type="entry name" value="RRM_dom"/>
</dbReference>
<dbReference type="GO" id="GO:0005634">
    <property type="term" value="C:nucleus"/>
    <property type="evidence" value="ECO:0007669"/>
    <property type="project" value="TreeGrafter"/>
</dbReference>
<dbReference type="SMART" id="SM00360">
    <property type="entry name" value="RRM"/>
    <property type="match status" value="3"/>
</dbReference>
<dbReference type="Gene3D" id="3.30.70.330">
    <property type="match status" value="2"/>
</dbReference>
<dbReference type="InterPro" id="IPR035979">
    <property type="entry name" value="RBD_domain_sf"/>
</dbReference>
<evidence type="ECO:0000313" key="5">
    <source>
        <dbReference type="EMBL" id="KNF03228.1"/>
    </source>
</evidence>
<gene>
    <name evidence="5" type="ORF">PSTG_03492</name>
</gene>
<keyword evidence="1 2" id="KW-0694">RNA-binding</keyword>
<sequence>MLDKTQQFQSDGFGTRIKVNNVPKSVSRDTLYNFFSAVGEVTEVQQLQSGSPGEQQQFMVSFQRAEAARRAITSMDGLSLGGCKIKLQPALHITNNLPTPPNSFNWRALGGGIPRDENENVTSARSANRCDGNVGGYPHKQATPNLPQDKLREALKTDMGAAGSRKNCNLYVLNLSLDMTNESLKAIIQGSGEVKHVCVLATLDNAGRRRAFVDMATPEEACRVVERFHGKRVEGYELHISYAFIQRSGGPTAPFDGNSTAKAARPLHHDASTRPPAYRKSEEREKYFVKKAPSLPAPRIGKAVKIVKTSSNTLLQLNPPFQLVSALDSIGRSPESDRESVFPFTPSSSYDSGGESPEMSASVLFETSPPDHSNFCAPFASDKAYSQWTLLVSNVSPVACIDSDDLFRFCIRQGMKNLESAFLNISSQSGMSLGHGTLTFDCIKEYHKAIEMINSKDISLGGARIKCSKLSRYSPSSSSTYSSASSPIASENSGLMHPFNFNPMCPASDY</sequence>
<dbReference type="AlphaFoldDB" id="A0A0L0VVC1"/>